<accession>D6WIP9</accession>
<protein>
    <submittedName>
        <fullName evidence="2">Uncharacterized protein</fullName>
    </submittedName>
</protein>
<evidence type="ECO:0000313" key="2">
    <source>
        <dbReference type="EMBL" id="EEZ99982.1"/>
    </source>
</evidence>
<gene>
    <name evidence="2" type="primary">GLEAN_02781</name>
    <name evidence="2" type="ORF">TcasGA2_TC002781</name>
</gene>
<sequence length="81" mass="9416">MHEINPRRSWHFEHQQNKKDKDVNLHNSGNLYKPVQTDSNRNTLTDCHVKNITSAVRTTTTTSFAFTKTTTNKLRNPMVAF</sequence>
<dbReference type="HOGENOM" id="CLU_2576957_0_0_1"/>
<proteinExistence type="predicted"/>
<feature type="region of interest" description="Disordered" evidence="1">
    <location>
        <begin position="1"/>
        <end position="42"/>
    </location>
</feature>
<name>D6WIP9_TRICA</name>
<reference evidence="2 3" key="1">
    <citation type="journal article" date="2008" name="Nature">
        <title>The genome of the model beetle and pest Tribolium castaneum.</title>
        <authorList>
            <consortium name="Tribolium Genome Sequencing Consortium"/>
            <person name="Richards S."/>
            <person name="Gibbs R.A."/>
            <person name="Weinstock G.M."/>
            <person name="Brown S.J."/>
            <person name="Denell R."/>
            <person name="Beeman R.W."/>
            <person name="Gibbs R."/>
            <person name="Beeman R.W."/>
            <person name="Brown S.J."/>
            <person name="Bucher G."/>
            <person name="Friedrich M."/>
            <person name="Grimmelikhuijzen C.J."/>
            <person name="Klingler M."/>
            <person name="Lorenzen M."/>
            <person name="Richards S."/>
            <person name="Roth S."/>
            <person name="Schroder R."/>
            <person name="Tautz D."/>
            <person name="Zdobnov E.M."/>
            <person name="Muzny D."/>
            <person name="Gibbs R.A."/>
            <person name="Weinstock G.M."/>
            <person name="Attaway T."/>
            <person name="Bell S."/>
            <person name="Buhay C.J."/>
            <person name="Chandrabose M.N."/>
            <person name="Chavez D."/>
            <person name="Clerk-Blankenburg K.P."/>
            <person name="Cree A."/>
            <person name="Dao M."/>
            <person name="Davis C."/>
            <person name="Chacko J."/>
            <person name="Dinh H."/>
            <person name="Dugan-Rocha S."/>
            <person name="Fowler G."/>
            <person name="Garner T.T."/>
            <person name="Garnes J."/>
            <person name="Gnirke A."/>
            <person name="Hawes A."/>
            <person name="Hernandez J."/>
            <person name="Hines S."/>
            <person name="Holder M."/>
            <person name="Hume J."/>
            <person name="Jhangiani S.N."/>
            <person name="Joshi V."/>
            <person name="Khan Z.M."/>
            <person name="Jackson L."/>
            <person name="Kovar C."/>
            <person name="Kowis A."/>
            <person name="Lee S."/>
            <person name="Lewis L.R."/>
            <person name="Margolis J."/>
            <person name="Morgan M."/>
            <person name="Nazareth L.V."/>
            <person name="Nguyen N."/>
            <person name="Okwuonu G."/>
            <person name="Parker D."/>
            <person name="Richards S."/>
            <person name="Ruiz S.J."/>
            <person name="Santibanez J."/>
            <person name="Savard J."/>
            <person name="Scherer S.E."/>
            <person name="Schneider B."/>
            <person name="Sodergren E."/>
            <person name="Tautz D."/>
            <person name="Vattahil S."/>
            <person name="Villasana D."/>
            <person name="White C.S."/>
            <person name="Wright R."/>
            <person name="Park Y."/>
            <person name="Beeman R.W."/>
            <person name="Lord J."/>
            <person name="Oppert B."/>
            <person name="Lorenzen M."/>
            <person name="Brown S."/>
            <person name="Wang L."/>
            <person name="Savard J."/>
            <person name="Tautz D."/>
            <person name="Richards S."/>
            <person name="Weinstock G."/>
            <person name="Gibbs R.A."/>
            <person name="Liu Y."/>
            <person name="Worley K."/>
            <person name="Weinstock G."/>
            <person name="Elsik C.G."/>
            <person name="Reese J.T."/>
            <person name="Elhaik E."/>
            <person name="Landan G."/>
            <person name="Graur D."/>
            <person name="Arensburger P."/>
            <person name="Atkinson P."/>
            <person name="Beeman R.W."/>
            <person name="Beidler J."/>
            <person name="Brown S.J."/>
            <person name="Demuth J.P."/>
            <person name="Drury D.W."/>
            <person name="Du Y.Z."/>
            <person name="Fujiwara H."/>
            <person name="Lorenzen M."/>
            <person name="Maselli V."/>
            <person name="Osanai M."/>
            <person name="Park Y."/>
            <person name="Robertson H.M."/>
            <person name="Tu Z."/>
            <person name="Wang J.J."/>
            <person name="Wang S."/>
            <person name="Richards S."/>
            <person name="Song H."/>
            <person name="Zhang L."/>
            <person name="Sodergren E."/>
            <person name="Werner D."/>
            <person name="Stanke M."/>
            <person name="Morgenstern B."/>
            <person name="Solovyev V."/>
            <person name="Kosarev P."/>
            <person name="Brown G."/>
            <person name="Chen H.C."/>
            <person name="Ermolaeva O."/>
            <person name="Hlavina W."/>
            <person name="Kapustin Y."/>
            <person name="Kiryutin B."/>
            <person name="Kitts P."/>
            <person name="Maglott D."/>
            <person name="Pruitt K."/>
            <person name="Sapojnikov V."/>
            <person name="Souvorov A."/>
            <person name="Mackey A.J."/>
            <person name="Waterhouse R.M."/>
            <person name="Wyder S."/>
            <person name="Zdobnov E.M."/>
            <person name="Zdobnov E.M."/>
            <person name="Wyder S."/>
            <person name="Kriventseva E.V."/>
            <person name="Kadowaki T."/>
            <person name="Bork P."/>
            <person name="Aranda M."/>
            <person name="Bao R."/>
            <person name="Beermann A."/>
            <person name="Berns N."/>
            <person name="Bolognesi R."/>
            <person name="Bonneton F."/>
            <person name="Bopp D."/>
            <person name="Brown S.J."/>
            <person name="Bucher G."/>
            <person name="Butts T."/>
            <person name="Chaumot A."/>
            <person name="Denell R.E."/>
            <person name="Ferrier D.E."/>
            <person name="Friedrich M."/>
            <person name="Gordon C.M."/>
            <person name="Jindra M."/>
            <person name="Klingler M."/>
            <person name="Lan Q."/>
            <person name="Lattorff H.M."/>
            <person name="Laudet V."/>
            <person name="von Levetsow C."/>
            <person name="Liu Z."/>
            <person name="Lutz R."/>
            <person name="Lynch J.A."/>
            <person name="da Fonseca R.N."/>
            <person name="Posnien N."/>
            <person name="Reuter R."/>
            <person name="Roth S."/>
            <person name="Savard J."/>
            <person name="Schinko J.B."/>
            <person name="Schmitt C."/>
            <person name="Schoppmeier M."/>
            <person name="Schroder R."/>
            <person name="Shippy T.D."/>
            <person name="Simonnet F."/>
            <person name="Marques-Souza H."/>
            <person name="Tautz D."/>
            <person name="Tomoyasu Y."/>
            <person name="Trauner J."/>
            <person name="Van der Zee M."/>
            <person name="Vervoort M."/>
            <person name="Wittkopp N."/>
            <person name="Wimmer E.A."/>
            <person name="Yang X."/>
            <person name="Jones A.K."/>
            <person name="Sattelle D.B."/>
            <person name="Ebert P.R."/>
            <person name="Nelson D."/>
            <person name="Scott J.G."/>
            <person name="Beeman R.W."/>
            <person name="Muthukrishnan S."/>
            <person name="Kramer K.J."/>
            <person name="Arakane Y."/>
            <person name="Beeman R.W."/>
            <person name="Zhu Q."/>
            <person name="Hogenkamp D."/>
            <person name="Dixit R."/>
            <person name="Oppert B."/>
            <person name="Jiang H."/>
            <person name="Zou Z."/>
            <person name="Marshall J."/>
            <person name="Elpidina E."/>
            <person name="Vinokurov K."/>
            <person name="Oppert C."/>
            <person name="Zou Z."/>
            <person name="Evans J."/>
            <person name="Lu Z."/>
            <person name="Zhao P."/>
            <person name="Sumathipala N."/>
            <person name="Altincicek B."/>
            <person name="Vilcinskas A."/>
            <person name="Williams M."/>
            <person name="Hultmark D."/>
            <person name="Hetru C."/>
            <person name="Jiang H."/>
            <person name="Grimmelikhuijzen C.J."/>
            <person name="Hauser F."/>
            <person name="Cazzamali G."/>
            <person name="Williamson M."/>
            <person name="Park Y."/>
            <person name="Li B."/>
            <person name="Tanaka Y."/>
            <person name="Predel R."/>
            <person name="Neupert S."/>
            <person name="Schachtner J."/>
            <person name="Verleyen P."/>
            <person name="Raible F."/>
            <person name="Bork P."/>
            <person name="Friedrich M."/>
            <person name="Walden K.K."/>
            <person name="Robertson H.M."/>
            <person name="Angeli S."/>
            <person name="Foret S."/>
            <person name="Bucher G."/>
            <person name="Schuetz S."/>
            <person name="Maleszka R."/>
            <person name="Wimmer E.A."/>
            <person name="Beeman R.W."/>
            <person name="Lorenzen M."/>
            <person name="Tomoyasu Y."/>
            <person name="Miller S.C."/>
            <person name="Grossmann D."/>
            <person name="Bucher G."/>
        </authorList>
    </citation>
    <scope>NUCLEOTIDE SEQUENCE [LARGE SCALE GENOMIC DNA]</scope>
    <source>
        <strain evidence="2 3">Georgia GA2</strain>
    </source>
</reference>
<evidence type="ECO:0000313" key="3">
    <source>
        <dbReference type="Proteomes" id="UP000007266"/>
    </source>
</evidence>
<dbReference type="Proteomes" id="UP000007266">
    <property type="component" value="Linkage group 3"/>
</dbReference>
<keyword evidence="3" id="KW-1185">Reference proteome</keyword>
<dbReference type="EMBL" id="KQ971321">
    <property type="protein sequence ID" value="EEZ99982.1"/>
    <property type="molecule type" value="Genomic_DNA"/>
</dbReference>
<reference evidence="2 3" key="2">
    <citation type="journal article" date="2010" name="Nucleic Acids Res.">
        <title>BeetleBase in 2010: revisions to provide comprehensive genomic information for Tribolium castaneum.</title>
        <authorList>
            <person name="Kim H.S."/>
            <person name="Murphy T."/>
            <person name="Xia J."/>
            <person name="Caragea D."/>
            <person name="Park Y."/>
            <person name="Beeman R.W."/>
            <person name="Lorenzen M.D."/>
            <person name="Butcher S."/>
            <person name="Manak J.R."/>
            <person name="Brown S.J."/>
        </authorList>
    </citation>
    <scope>GENOME REANNOTATION</scope>
    <source>
        <strain evidence="2 3">Georgia GA2</strain>
    </source>
</reference>
<organism evidence="2 3">
    <name type="scientific">Tribolium castaneum</name>
    <name type="common">Red flour beetle</name>
    <dbReference type="NCBI Taxonomy" id="7070"/>
    <lineage>
        <taxon>Eukaryota</taxon>
        <taxon>Metazoa</taxon>
        <taxon>Ecdysozoa</taxon>
        <taxon>Arthropoda</taxon>
        <taxon>Hexapoda</taxon>
        <taxon>Insecta</taxon>
        <taxon>Pterygota</taxon>
        <taxon>Neoptera</taxon>
        <taxon>Endopterygota</taxon>
        <taxon>Coleoptera</taxon>
        <taxon>Polyphaga</taxon>
        <taxon>Cucujiformia</taxon>
        <taxon>Tenebrionidae</taxon>
        <taxon>Tenebrionidae incertae sedis</taxon>
        <taxon>Tribolium</taxon>
    </lineage>
</organism>
<feature type="compositionally biased region" description="Polar residues" evidence="1">
    <location>
        <begin position="25"/>
        <end position="42"/>
    </location>
</feature>
<feature type="compositionally biased region" description="Basic and acidic residues" evidence="1">
    <location>
        <begin position="1"/>
        <end position="24"/>
    </location>
</feature>
<evidence type="ECO:0000256" key="1">
    <source>
        <dbReference type="SAM" id="MobiDB-lite"/>
    </source>
</evidence>
<dbReference type="AlphaFoldDB" id="D6WIP9"/>